<comment type="caution">
    <text evidence="3">The sequence shown here is derived from an EMBL/GenBank/DDBJ whole genome shotgun (WGS) entry which is preliminary data.</text>
</comment>
<feature type="chain" id="PRO_5044749062" evidence="2">
    <location>
        <begin position="27"/>
        <end position="152"/>
    </location>
</feature>
<keyword evidence="2" id="KW-0732">Signal</keyword>
<reference evidence="3 4" key="1">
    <citation type="journal article" date="2023" name="Sci. Data">
        <title>Genome assembly of the Korean intertidal mud-creeper Batillaria attramentaria.</title>
        <authorList>
            <person name="Patra A.K."/>
            <person name="Ho P.T."/>
            <person name="Jun S."/>
            <person name="Lee S.J."/>
            <person name="Kim Y."/>
            <person name="Won Y.J."/>
        </authorList>
    </citation>
    <scope>NUCLEOTIDE SEQUENCE [LARGE SCALE GENOMIC DNA]</scope>
    <source>
        <strain evidence="3">Wonlab-2016</strain>
    </source>
</reference>
<dbReference type="AlphaFoldDB" id="A0ABD0L813"/>
<protein>
    <submittedName>
        <fullName evidence="3">Uncharacterized protein</fullName>
    </submittedName>
</protein>
<feature type="compositionally biased region" description="Basic and acidic residues" evidence="1">
    <location>
        <begin position="95"/>
        <end position="122"/>
    </location>
</feature>
<dbReference type="EMBL" id="JACVVK020000076">
    <property type="protein sequence ID" value="KAK7495310.1"/>
    <property type="molecule type" value="Genomic_DNA"/>
</dbReference>
<gene>
    <name evidence="3" type="ORF">BaRGS_00013492</name>
</gene>
<evidence type="ECO:0000256" key="2">
    <source>
        <dbReference type="SAM" id="SignalP"/>
    </source>
</evidence>
<proteinExistence type="predicted"/>
<evidence type="ECO:0000313" key="4">
    <source>
        <dbReference type="Proteomes" id="UP001519460"/>
    </source>
</evidence>
<feature type="signal peptide" evidence="2">
    <location>
        <begin position="1"/>
        <end position="26"/>
    </location>
</feature>
<accession>A0ABD0L813</accession>
<keyword evidence="4" id="KW-1185">Reference proteome</keyword>
<evidence type="ECO:0000313" key="3">
    <source>
        <dbReference type="EMBL" id="KAK7495310.1"/>
    </source>
</evidence>
<name>A0ABD0L813_9CAEN</name>
<dbReference type="Proteomes" id="UP001519460">
    <property type="component" value="Unassembled WGS sequence"/>
</dbReference>
<sequence>MQSLSCAMSAALWALVLVVTVLESVTQQTTEADLRGTAPPKKEIRLKLGESPLLSVLQDSSASYRKAFAILEPQGLASHINYACASLNASFKTGDAGKEGGEKRKAVPCKGREKGKREGWTPEGERELLTACAACLRQYRSLGVNCHETKSH</sequence>
<organism evidence="3 4">
    <name type="scientific">Batillaria attramentaria</name>
    <dbReference type="NCBI Taxonomy" id="370345"/>
    <lineage>
        <taxon>Eukaryota</taxon>
        <taxon>Metazoa</taxon>
        <taxon>Spiralia</taxon>
        <taxon>Lophotrochozoa</taxon>
        <taxon>Mollusca</taxon>
        <taxon>Gastropoda</taxon>
        <taxon>Caenogastropoda</taxon>
        <taxon>Sorbeoconcha</taxon>
        <taxon>Cerithioidea</taxon>
        <taxon>Batillariidae</taxon>
        <taxon>Batillaria</taxon>
    </lineage>
</organism>
<evidence type="ECO:0000256" key="1">
    <source>
        <dbReference type="SAM" id="MobiDB-lite"/>
    </source>
</evidence>
<feature type="region of interest" description="Disordered" evidence="1">
    <location>
        <begin position="94"/>
        <end position="122"/>
    </location>
</feature>